<gene>
    <name evidence="3" type="ORF">AFCDBAGC_3274</name>
</gene>
<proteinExistence type="predicted"/>
<reference evidence="3 4" key="1">
    <citation type="journal article" date="2021" name="Front. Microbiol.">
        <title>Comprehensive Comparative Genomics and Phenotyping of Methylobacterium Species.</title>
        <authorList>
            <person name="Alessa O."/>
            <person name="Ogura Y."/>
            <person name="Fujitani Y."/>
            <person name="Takami H."/>
            <person name="Hayashi T."/>
            <person name="Sahin N."/>
            <person name="Tani A."/>
        </authorList>
    </citation>
    <scope>NUCLEOTIDE SEQUENCE [LARGE SCALE GENOMIC DNA]</scope>
    <source>
        <strain evidence="3 4">DSM 23679</strain>
    </source>
</reference>
<feature type="compositionally biased region" description="Low complexity" evidence="1">
    <location>
        <begin position="243"/>
        <end position="269"/>
    </location>
</feature>
<feature type="compositionally biased region" description="Low complexity" evidence="1">
    <location>
        <begin position="289"/>
        <end position="298"/>
    </location>
</feature>
<evidence type="ECO:0000313" key="4">
    <source>
        <dbReference type="Proteomes" id="UP001055117"/>
    </source>
</evidence>
<dbReference type="Proteomes" id="UP001055117">
    <property type="component" value="Unassembled WGS sequence"/>
</dbReference>
<feature type="compositionally biased region" description="Basic and acidic residues" evidence="1">
    <location>
        <begin position="176"/>
        <end position="187"/>
    </location>
</feature>
<name>A0ABQ4QJJ2_9HYPH</name>
<protein>
    <recommendedName>
        <fullName evidence="5">PepSY domain-containing protein</fullName>
    </recommendedName>
</protein>
<evidence type="ECO:0000256" key="2">
    <source>
        <dbReference type="SAM" id="SignalP"/>
    </source>
</evidence>
<feature type="chain" id="PRO_5047482468" description="PepSY domain-containing protein" evidence="2">
    <location>
        <begin position="31"/>
        <end position="331"/>
    </location>
</feature>
<organism evidence="3 4">
    <name type="scientific">Methylobacterium cerastii</name>
    <dbReference type="NCBI Taxonomy" id="932741"/>
    <lineage>
        <taxon>Bacteria</taxon>
        <taxon>Pseudomonadati</taxon>
        <taxon>Pseudomonadota</taxon>
        <taxon>Alphaproteobacteria</taxon>
        <taxon>Hyphomicrobiales</taxon>
        <taxon>Methylobacteriaceae</taxon>
        <taxon>Methylobacterium</taxon>
    </lineage>
</organism>
<feature type="region of interest" description="Disordered" evidence="1">
    <location>
        <begin position="126"/>
        <end position="331"/>
    </location>
</feature>
<evidence type="ECO:0000313" key="3">
    <source>
        <dbReference type="EMBL" id="GJD45402.1"/>
    </source>
</evidence>
<feature type="signal peptide" evidence="2">
    <location>
        <begin position="1"/>
        <end position="30"/>
    </location>
</feature>
<feature type="compositionally biased region" description="Basic and acidic residues" evidence="1">
    <location>
        <begin position="227"/>
        <end position="241"/>
    </location>
</feature>
<dbReference type="EMBL" id="BPQG01000051">
    <property type="protein sequence ID" value="GJD45402.1"/>
    <property type="molecule type" value="Genomic_DNA"/>
</dbReference>
<sequence length="331" mass="35080">MSAVNPFHRRLRVSLSACALLIGATGAAQAQYAFDDAIMPPRAVAWRLGERGFSGISRPRFDGRAYVVEAFNPNGARVRLFVDARDGAILGRQRLDDGPVVIARPAPGYGWTEEDAMPRSPMRQAERLLPPGDIPMPESRGVPPRRPVPDADFVRPEGGPDAYGRTPAEPNPHGINPDRRGPVEAPRRLARTGNPTRGPDGRTLDGKTLDGKNPEGRAQARTVPEVPKLRPVEAAKPEPKPEAPVATAEPPKAAAPAVIATPAAVQPPADGTVAKSPETKASETKAAEAKPPAAKAAEQTWQNPPETKRNVRVIGGATLVPGAPDKDAQTP</sequence>
<accession>A0ABQ4QJJ2</accession>
<keyword evidence="4" id="KW-1185">Reference proteome</keyword>
<feature type="compositionally biased region" description="Basic and acidic residues" evidence="1">
    <location>
        <begin position="277"/>
        <end position="288"/>
    </location>
</feature>
<evidence type="ECO:0008006" key="5">
    <source>
        <dbReference type="Google" id="ProtNLM"/>
    </source>
</evidence>
<comment type="caution">
    <text evidence="3">The sequence shown here is derived from an EMBL/GenBank/DDBJ whole genome shotgun (WGS) entry which is preliminary data.</text>
</comment>
<keyword evidence="2" id="KW-0732">Signal</keyword>
<evidence type="ECO:0000256" key="1">
    <source>
        <dbReference type="SAM" id="MobiDB-lite"/>
    </source>
</evidence>
<feature type="compositionally biased region" description="Basic and acidic residues" evidence="1">
    <location>
        <begin position="199"/>
        <end position="215"/>
    </location>
</feature>